<gene>
    <name evidence="2" type="ORF">GOODEAATRI_028152</name>
</gene>
<evidence type="ECO:0000256" key="1">
    <source>
        <dbReference type="SAM" id="MobiDB-lite"/>
    </source>
</evidence>
<comment type="caution">
    <text evidence="2">The sequence shown here is derived from an EMBL/GenBank/DDBJ whole genome shotgun (WGS) entry which is preliminary data.</text>
</comment>
<evidence type="ECO:0000313" key="3">
    <source>
        <dbReference type="Proteomes" id="UP001476798"/>
    </source>
</evidence>
<evidence type="ECO:0000313" key="2">
    <source>
        <dbReference type="EMBL" id="MEQ2186407.1"/>
    </source>
</evidence>
<protein>
    <submittedName>
        <fullName evidence="2">Uncharacterized protein</fullName>
    </submittedName>
</protein>
<dbReference type="EMBL" id="JAHRIO010083799">
    <property type="protein sequence ID" value="MEQ2186407.1"/>
    <property type="molecule type" value="Genomic_DNA"/>
</dbReference>
<feature type="region of interest" description="Disordered" evidence="1">
    <location>
        <begin position="1"/>
        <end position="24"/>
    </location>
</feature>
<feature type="region of interest" description="Disordered" evidence="1">
    <location>
        <begin position="75"/>
        <end position="103"/>
    </location>
</feature>
<sequence length="103" mass="11165">MPQTNSEAANKPHTTQNGRPTQMQTLSQHRYIHLPIDKCPETTSASQAVKQTPQHTTLPTTVPEGKMLALQAKGRHRKATACTAKRLHSPRDAGPPTSGPATH</sequence>
<proteinExistence type="predicted"/>
<keyword evidence="3" id="KW-1185">Reference proteome</keyword>
<dbReference type="Proteomes" id="UP001476798">
    <property type="component" value="Unassembled WGS sequence"/>
</dbReference>
<organism evidence="2 3">
    <name type="scientific">Goodea atripinnis</name>
    <dbReference type="NCBI Taxonomy" id="208336"/>
    <lineage>
        <taxon>Eukaryota</taxon>
        <taxon>Metazoa</taxon>
        <taxon>Chordata</taxon>
        <taxon>Craniata</taxon>
        <taxon>Vertebrata</taxon>
        <taxon>Euteleostomi</taxon>
        <taxon>Actinopterygii</taxon>
        <taxon>Neopterygii</taxon>
        <taxon>Teleostei</taxon>
        <taxon>Neoteleostei</taxon>
        <taxon>Acanthomorphata</taxon>
        <taxon>Ovalentaria</taxon>
        <taxon>Atherinomorphae</taxon>
        <taxon>Cyprinodontiformes</taxon>
        <taxon>Goodeidae</taxon>
        <taxon>Goodea</taxon>
    </lineage>
</organism>
<name>A0ABV0PSC6_9TELE</name>
<accession>A0ABV0PSC6</accession>
<reference evidence="2 3" key="1">
    <citation type="submission" date="2021-06" db="EMBL/GenBank/DDBJ databases">
        <authorList>
            <person name="Palmer J.M."/>
        </authorList>
    </citation>
    <scope>NUCLEOTIDE SEQUENCE [LARGE SCALE GENOMIC DNA]</scope>
    <source>
        <strain evidence="2 3">GA_2019</strain>
        <tissue evidence="2">Muscle</tissue>
    </source>
</reference>